<evidence type="ECO:0000313" key="1">
    <source>
        <dbReference type="EMBL" id="KAF9492305.1"/>
    </source>
</evidence>
<protein>
    <recommendedName>
        <fullName evidence="3">Reverse transcriptase</fullName>
    </recommendedName>
</protein>
<evidence type="ECO:0008006" key="3">
    <source>
        <dbReference type="Google" id="ProtNLM"/>
    </source>
</evidence>
<feature type="non-terminal residue" evidence="1">
    <location>
        <position position="102"/>
    </location>
</feature>
<dbReference type="OrthoDB" id="3267074at2759"/>
<sequence>LKELKKLTRRQASTVTQLLTEHVPLNKYLHCIRKKLSGICDGCRQHDKSVEHYLTRCPAHLAARARPRMKVGKDINSAARMLANTEYFEAIAKFVKRTRRLR</sequence>
<evidence type="ECO:0000313" key="2">
    <source>
        <dbReference type="Proteomes" id="UP000807025"/>
    </source>
</evidence>
<organism evidence="1 2">
    <name type="scientific">Pleurotus eryngii</name>
    <name type="common">Boletus of the steppes</name>
    <dbReference type="NCBI Taxonomy" id="5323"/>
    <lineage>
        <taxon>Eukaryota</taxon>
        <taxon>Fungi</taxon>
        <taxon>Dikarya</taxon>
        <taxon>Basidiomycota</taxon>
        <taxon>Agaricomycotina</taxon>
        <taxon>Agaricomycetes</taxon>
        <taxon>Agaricomycetidae</taxon>
        <taxon>Agaricales</taxon>
        <taxon>Pleurotineae</taxon>
        <taxon>Pleurotaceae</taxon>
        <taxon>Pleurotus</taxon>
    </lineage>
</organism>
<dbReference type="Proteomes" id="UP000807025">
    <property type="component" value="Unassembled WGS sequence"/>
</dbReference>
<reference evidence="1" key="1">
    <citation type="submission" date="2020-11" db="EMBL/GenBank/DDBJ databases">
        <authorList>
            <consortium name="DOE Joint Genome Institute"/>
            <person name="Ahrendt S."/>
            <person name="Riley R."/>
            <person name="Andreopoulos W."/>
            <person name="Labutti K."/>
            <person name="Pangilinan J."/>
            <person name="Ruiz-Duenas F.J."/>
            <person name="Barrasa J.M."/>
            <person name="Sanchez-Garcia M."/>
            <person name="Camarero S."/>
            <person name="Miyauchi S."/>
            <person name="Serrano A."/>
            <person name="Linde D."/>
            <person name="Babiker R."/>
            <person name="Drula E."/>
            <person name="Ayuso-Fernandez I."/>
            <person name="Pacheco R."/>
            <person name="Padilla G."/>
            <person name="Ferreira P."/>
            <person name="Barriuso J."/>
            <person name="Kellner H."/>
            <person name="Castanera R."/>
            <person name="Alfaro M."/>
            <person name="Ramirez L."/>
            <person name="Pisabarro A.G."/>
            <person name="Kuo A."/>
            <person name="Tritt A."/>
            <person name="Lipzen A."/>
            <person name="He G."/>
            <person name="Yan M."/>
            <person name="Ng V."/>
            <person name="Cullen D."/>
            <person name="Martin F."/>
            <person name="Rosso M.-N."/>
            <person name="Henrissat B."/>
            <person name="Hibbett D."/>
            <person name="Martinez A.T."/>
            <person name="Grigoriev I.V."/>
        </authorList>
    </citation>
    <scope>NUCLEOTIDE SEQUENCE</scope>
    <source>
        <strain evidence="1">ATCC 90797</strain>
    </source>
</reference>
<keyword evidence="2" id="KW-1185">Reference proteome</keyword>
<gene>
    <name evidence="1" type="ORF">BDN71DRAFT_1354531</name>
</gene>
<comment type="caution">
    <text evidence="1">The sequence shown here is derived from an EMBL/GenBank/DDBJ whole genome shotgun (WGS) entry which is preliminary data.</text>
</comment>
<proteinExistence type="predicted"/>
<accession>A0A9P5ZRF1</accession>
<feature type="non-terminal residue" evidence="1">
    <location>
        <position position="1"/>
    </location>
</feature>
<dbReference type="EMBL" id="MU154603">
    <property type="protein sequence ID" value="KAF9492305.1"/>
    <property type="molecule type" value="Genomic_DNA"/>
</dbReference>
<dbReference type="AlphaFoldDB" id="A0A9P5ZRF1"/>
<name>A0A9P5ZRF1_PLEER</name>